<dbReference type="Pfam" id="PF02674">
    <property type="entry name" value="Colicin_V"/>
    <property type="match status" value="1"/>
</dbReference>
<name>A0A4U6D521_9BACT</name>
<feature type="region of interest" description="Disordered" evidence="5">
    <location>
        <begin position="178"/>
        <end position="204"/>
    </location>
</feature>
<evidence type="ECO:0000256" key="4">
    <source>
        <dbReference type="ARBA" id="ARBA00023136"/>
    </source>
</evidence>
<gene>
    <name evidence="7" type="ORF">FDK13_11595</name>
</gene>
<dbReference type="RefSeq" id="WP_137340166.1">
    <property type="nucleotide sequence ID" value="NZ_BSQH01000016.1"/>
</dbReference>
<keyword evidence="3 6" id="KW-1133">Transmembrane helix</keyword>
<keyword evidence="8" id="KW-1185">Reference proteome</keyword>
<evidence type="ECO:0000256" key="2">
    <source>
        <dbReference type="ARBA" id="ARBA00022692"/>
    </source>
</evidence>
<feature type="transmembrane region" description="Helical" evidence="6">
    <location>
        <begin position="102"/>
        <end position="124"/>
    </location>
</feature>
<dbReference type="PANTHER" id="PTHR37306">
    <property type="entry name" value="COLICIN V PRODUCTION PROTEIN"/>
    <property type="match status" value="1"/>
</dbReference>
<dbReference type="AlphaFoldDB" id="A0A4U6D521"/>
<evidence type="ECO:0000313" key="7">
    <source>
        <dbReference type="EMBL" id="TKT91796.1"/>
    </source>
</evidence>
<dbReference type="GO" id="GO:0009403">
    <property type="term" value="P:toxin biosynthetic process"/>
    <property type="evidence" value="ECO:0007669"/>
    <property type="project" value="InterPro"/>
</dbReference>
<feature type="transmembrane region" description="Helical" evidence="6">
    <location>
        <begin position="29"/>
        <end position="52"/>
    </location>
</feature>
<sequence length="204" mass="23127">MKLLDILILIPLLWGAIHGYRKGLLIEIIGIAGLVVAMILGFKFLGLGMEVLTPYFGDGTAKKILPYIGFSAVFFPTIFLLNQFGYRIRRSLRYSILGTFDSFAGAIVGIFTWVFGISVFFWLVNMIGVKLPEHRTADTFIYPLIIPVAPNVITKALSLMPEGSELIRDWKSEYLDKDKKDDKNEDVTEEEPENRKKKSDMENE</sequence>
<keyword evidence="4 6" id="KW-0472">Membrane</keyword>
<dbReference type="GO" id="GO:0016020">
    <property type="term" value="C:membrane"/>
    <property type="evidence" value="ECO:0007669"/>
    <property type="project" value="UniProtKB-SubCell"/>
</dbReference>
<evidence type="ECO:0000256" key="1">
    <source>
        <dbReference type="ARBA" id="ARBA00004141"/>
    </source>
</evidence>
<proteinExistence type="predicted"/>
<dbReference type="PANTHER" id="PTHR37306:SF1">
    <property type="entry name" value="COLICIN V PRODUCTION PROTEIN"/>
    <property type="match status" value="1"/>
</dbReference>
<comment type="caution">
    <text evidence="7">The sequence shown here is derived from an EMBL/GenBank/DDBJ whole genome shotgun (WGS) entry which is preliminary data.</text>
</comment>
<protein>
    <submittedName>
        <fullName evidence="7">CvpA family protein</fullName>
    </submittedName>
</protein>
<evidence type="ECO:0000313" key="8">
    <source>
        <dbReference type="Proteomes" id="UP000304900"/>
    </source>
</evidence>
<evidence type="ECO:0000256" key="3">
    <source>
        <dbReference type="ARBA" id="ARBA00022989"/>
    </source>
</evidence>
<dbReference type="Proteomes" id="UP000304900">
    <property type="component" value="Unassembled WGS sequence"/>
</dbReference>
<dbReference type="EMBL" id="SZVO01000005">
    <property type="protein sequence ID" value="TKT91796.1"/>
    <property type="molecule type" value="Genomic_DNA"/>
</dbReference>
<reference evidence="7 8" key="1">
    <citation type="submission" date="2019-05" db="EMBL/GenBank/DDBJ databases">
        <title>Dyadobacter AR-3-8 sp. nov., isolated from arctic soil.</title>
        <authorList>
            <person name="Chaudhary D.K."/>
        </authorList>
    </citation>
    <scope>NUCLEOTIDE SEQUENCE [LARGE SCALE GENOMIC DNA]</scope>
    <source>
        <strain evidence="7 8">AR-3-8</strain>
    </source>
</reference>
<keyword evidence="2 6" id="KW-0812">Transmembrane</keyword>
<comment type="subcellular location">
    <subcellularLocation>
        <location evidence="1">Membrane</location>
        <topology evidence="1">Multi-pass membrane protein</topology>
    </subcellularLocation>
</comment>
<feature type="transmembrane region" description="Helical" evidence="6">
    <location>
        <begin position="64"/>
        <end position="82"/>
    </location>
</feature>
<accession>A0A4U6D521</accession>
<evidence type="ECO:0000256" key="5">
    <source>
        <dbReference type="SAM" id="MobiDB-lite"/>
    </source>
</evidence>
<organism evidence="7 8">
    <name type="scientific">Dyadobacter frigoris</name>
    <dbReference type="NCBI Taxonomy" id="2576211"/>
    <lineage>
        <taxon>Bacteria</taxon>
        <taxon>Pseudomonadati</taxon>
        <taxon>Bacteroidota</taxon>
        <taxon>Cytophagia</taxon>
        <taxon>Cytophagales</taxon>
        <taxon>Spirosomataceae</taxon>
        <taxon>Dyadobacter</taxon>
    </lineage>
</organism>
<evidence type="ECO:0000256" key="6">
    <source>
        <dbReference type="SAM" id="Phobius"/>
    </source>
</evidence>
<dbReference type="OrthoDB" id="9799585at2"/>
<dbReference type="InterPro" id="IPR003825">
    <property type="entry name" value="Colicin-V_CvpA"/>
</dbReference>